<dbReference type="Proteomes" id="UP001652661">
    <property type="component" value="Chromosome 3R"/>
</dbReference>
<proteinExistence type="inferred from homology"/>
<dbReference type="RefSeq" id="XP_017035607.2">
    <property type="nucleotide sequence ID" value="XM_017180118.3"/>
</dbReference>
<accession>A0A6P4J2M0</accession>
<evidence type="ECO:0000313" key="3">
    <source>
        <dbReference type="Proteomes" id="UP001652661"/>
    </source>
</evidence>
<evidence type="ECO:0000313" key="4">
    <source>
        <dbReference type="RefSeq" id="XP_017035607.2"/>
    </source>
</evidence>
<dbReference type="GO" id="GO:0005634">
    <property type="term" value="C:nucleus"/>
    <property type="evidence" value="ECO:0007669"/>
    <property type="project" value="TreeGrafter"/>
</dbReference>
<evidence type="ECO:0000256" key="1">
    <source>
        <dbReference type="ARBA" id="ARBA00006658"/>
    </source>
</evidence>
<dbReference type="PANTHER" id="PTHR21021">
    <property type="entry name" value="GAF/PUTATIVE CYTOSKELETAL PROTEIN"/>
    <property type="match status" value="1"/>
</dbReference>
<keyword evidence="3" id="KW-1185">Reference proteome</keyword>
<dbReference type="GeneID" id="108084093"/>
<reference evidence="4 5" key="1">
    <citation type="submission" date="2025-05" db="UniProtKB">
        <authorList>
            <consortium name="RefSeq"/>
        </authorList>
    </citation>
    <scope>IDENTIFICATION</scope>
    <source>
        <strain evidence="4 5">14028-0561.14</strain>
        <tissue evidence="4 5">Whole fly</tissue>
    </source>
</reference>
<sequence length="262" mass="30903">MARACQCLKPHLPEINFHDWIISCEKSHILHSVCKLGNDQNCSRQDPNRCDLCLYRLTLELPRLPDMVFFKNKLVLQHKDGALIEFKPMDSLAVVSNGKQPLEMASAHLEQSVEEKFKPFDWTFTSTYQGSMNKKVRVESTDQALEKFKLMQREPIVFHHDITLFEDELNDRGISKMSVRIRVMPSGFFILLRHFLRVDRELICLHDTRFHHQVGNDFILKEYSHREAHCSELQSSVAFWTKPDEMQEYLPLKSKELYKLYF</sequence>
<evidence type="ECO:0000313" key="5">
    <source>
        <dbReference type="RefSeq" id="XP_017035608.2"/>
    </source>
</evidence>
<organism evidence="3 4">
    <name type="scientific">Drosophila kikkawai</name>
    <name type="common">Fruit fly</name>
    <dbReference type="NCBI Taxonomy" id="30033"/>
    <lineage>
        <taxon>Eukaryota</taxon>
        <taxon>Metazoa</taxon>
        <taxon>Ecdysozoa</taxon>
        <taxon>Arthropoda</taxon>
        <taxon>Hexapoda</taxon>
        <taxon>Insecta</taxon>
        <taxon>Pterygota</taxon>
        <taxon>Neoptera</taxon>
        <taxon>Endopterygota</taxon>
        <taxon>Diptera</taxon>
        <taxon>Brachycera</taxon>
        <taxon>Muscomorpha</taxon>
        <taxon>Ephydroidea</taxon>
        <taxon>Drosophilidae</taxon>
        <taxon>Drosophila</taxon>
        <taxon>Sophophora</taxon>
    </lineage>
</organism>
<comment type="similarity">
    <text evidence="1">Belongs to the TIP41 family.</text>
</comment>
<dbReference type="Pfam" id="PF04176">
    <property type="entry name" value="TIP41"/>
    <property type="match status" value="1"/>
</dbReference>
<dbReference type="GO" id="GO:0006355">
    <property type="term" value="P:regulation of DNA-templated transcription"/>
    <property type="evidence" value="ECO:0007669"/>
    <property type="project" value="TreeGrafter"/>
</dbReference>
<dbReference type="GO" id="GO:0006338">
    <property type="term" value="P:chromatin remodeling"/>
    <property type="evidence" value="ECO:0007669"/>
    <property type="project" value="TreeGrafter"/>
</dbReference>
<dbReference type="GO" id="GO:0000785">
    <property type="term" value="C:chromatin"/>
    <property type="evidence" value="ECO:0007669"/>
    <property type="project" value="TreeGrafter"/>
</dbReference>
<dbReference type="RefSeq" id="XP_017035608.2">
    <property type="nucleotide sequence ID" value="XM_017180119.3"/>
</dbReference>
<protein>
    <recommendedName>
        <fullName evidence="2">TIP41-like protein</fullName>
    </recommendedName>
</protein>
<dbReference type="OrthoDB" id="8063680at2759"/>
<dbReference type="InterPro" id="IPR007303">
    <property type="entry name" value="TIP41-like"/>
</dbReference>
<dbReference type="AlphaFoldDB" id="A0A6P4J2M0"/>
<evidence type="ECO:0000256" key="2">
    <source>
        <dbReference type="ARBA" id="ARBA00018951"/>
    </source>
</evidence>
<dbReference type="PANTHER" id="PTHR21021:SF16">
    <property type="entry name" value="TIP41-LIKE PROTEIN"/>
    <property type="match status" value="1"/>
</dbReference>
<gene>
    <name evidence="4 5" type="primary">LOC108084093</name>
</gene>
<name>A0A6P4J2M0_DROKI</name>
<dbReference type="InterPro" id="IPR051330">
    <property type="entry name" value="Phosphatase_reg/MetRdx"/>
</dbReference>